<proteinExistence type="predicted"/>
<keyword evidence="1" id="KW-0472">Membrane</keyword>
<protein>
    <submittedName>
        <fullName evidence="2">Uncharacterized protein</fullName>
    </submittedName>
</protein>
<keyword evidence="3" id="KW-1185">Reference proteome</keyword>
<keyword evidence="1" id="KW-0812">Transmembrane</keyword>
<gene>
    <name evidence="2" type="ORF">ACN38_g7470</name>
</gene>
<reference evidence="2 3" key="1">
    <citation type="submission" date="2015-08" db="EMBL/GenBank/DDBJ databases">
        <title>Genome sequencing of Penicillium nordicum.</title>
        <authorList>
            <person name="Nguyen H.D."/>
            <person name="Seifert K.A."/>
        </authorList>
    </citation>
    <scope>NUCLEOTIDE SEQUENCE [LARGE SCALE GENOMIC DNA]</scope>
    <source>
        <strain evidence="2 3">DAOMC 185683</strain>
    </source>
</reference>
<dbReference type="Proteomes" id="UP000037696">
    <property type="component" value="Unassembled WGS sequence"/>
</dbReference>
<feature type="transmembrane region" description="Helical" evidence="1">
    <location>
        <begin position="31"/>
        <end position="49"/>
    </location>
</feature>
<keyword evidence="1" id="KW-1133">Transmembrane helix</keyword>
<name>A0A0M8NY38_9EURO</name>
<accession>A0A0M8NY38</accession>
<sequence length="83" mass="9596">MFCTPSNLFARAGSLCWDISGSASAGRHLDIPGGISVFFFFFFFFYIYLRFIYFGIQRRFGVYSDTSQLSHRVIDANIKMKKI</sequence>
<evidence type="ECO:0000313" key="2">
    <source>
        <dbReference type="EMBL" id="KOS41646.1"/>
    </source>
</evidence>
<evidence type="ECO:0000313" key="3">
    <source>
        <dbReference type="Proteomes" id="UP000037696"/>
    </source>
</evidence>
<evidence type="ECO:0000256" key="1">
    <source>
        <dbReference type="SAM" id="Phobius"/>
    </source>
</evidence>
<comment type="caution">
    <text evidence="2">The sequence shown here is derived from an EMBL/GenBank/DDBJ whole genome shotgun (WGS) entry which is preliminary data.</text>
</comment>
<organism evidence="2 3">
    <name type="scientific">Penicillium nordicum</name>
    <dbReference type="NCBI Taxonomy" id="229535"/>
    <lineage>
        <taxon>Eukaryota</taxon>
        <taxon>Fungi</taxon>
        <taxon>Dikarya</taxon>
        <taxon>Ascomycota</taxon>
        <taxon>Pezizomycotina</taxon>
        <taxon>Eurotiomycetes</taxon>
        <taxon>Eurotiomycetidae</taxon>
        <taxon>Eurotiales</taxon>
        <taxon>Aspergillaceae</taxon>
        <taxon>Penicillium</taxon>
    </lineage>
</organism>
<dbReference type="EMBL" id="LHQQ01000126">
    <property type="protein sequence ID" value="KOS41646.1"/>
    <property type="molecule type" value="Genomic_DNA"/>
</dbReference>
<dbReference type="AlphaFoldDB" id="A0A0M8NY38"/>